<feature type="chain" id="PRO_5018706721" evidence="1">
    <location>
        <begin position="27"/>
        <end position="168"/>
    </location>
</feature>
<feature type="signal peptide" evidence="1">
    <location>
        <begin position="1"/>
        <end position="26"/>
    </location>
</feature>
<dbReference type="PANTHER" id="PTHR37953">
    <property type="entry name" value="UPF0127 PROTEIN MJ1496"/>
    <property type="match status" value="1"/>
</dbReference>
<evidence type="ECO:0000313" key="3">
    <source>
        <dbReference type="Proteomes" id="UP000268192"/>
    </source>
</evidence>
<keyword evidence="1" id="KW-0732">Signal</keyword>
<dbReference type="Proteomes" id="UP000268192">
    <property type="component" value="Chromosome"/>
</dbReference>
<dbReference type="AlphaFoldDB" id="A0A3Q8XPZ5"/>
<dbReference type="Gene3D" id="2.60.120.1140">
    <property type="entry name" value="Protein of unknown function DUF192"/>
    <property type="match status" value="1"/>
</dbReference>
<dbReference type="OrthoDB" id="9808290at2"/>
<dbReference type="KEGG" id="abaw:D5400_14305"/>
<dbReference type="PANTHER" id="PTHR37953:SF1">
    <property type="entry name" value="UPF0127 PROTEIN MJ1496"/>
    <property type="match status" value="1"/>
</dbReference>
<proteinExistence type="predicted"/>
<reference evidence="2 3" key="1">
    <citation type="submission" date="2018-09" db="EMBL/GenBank/DDBJ databases">
        <title>Marinorhizobium profundi gen. nov., sp. nov., isolated from a deep-sea sediment sample from the New Britain Trench and proposal of Marinorhizobiaceae fam. nov. in the order Rhizobiales of the class Alphaproteobacteria.</title>
        <authorList>
            <person name="Cao J."/>
        </authorList>
    </citation>
    <scope>NUCLEOTIDE SEQUENCE [LARGE SCALE GENOMIC DNA]</scope>
    <source>
        <strain evidence="2 3">WS11</strain>
    </source>
</reference>
<name>A0A3Q8XPZ5_9HYPH</name>
<dbReference type="InterPro" id="IPR003795">
    <property type="entry name" value="DUF192"/>
</dbReference>
<dbReference type="InterPro" id="IPR038695">
    <property type="entry name" value="Saro_0823-like_sf"/>
</dbReference>
<keyword evidence="3" id="KW-1185">Reference proteome</keyword>
<organism evidence="2 3">
    <name type="scientific">Georhizobium profundi</name>
    <dbReference type="NCBI Taxonomy" id="2341112"/>
    <lineage>
        <taxon>Bacteria</taxon>
        <taxon>Pseudomonadati</taxon>
        <taxon>Pseudomonadota</taxon>
        <taxon>Alphaproteobacteria</taxon>
        <taxon>Hyphomicrobiales</taxon>
        <taxon>Rhizobiaceae</taxon>
        <taxon>Georhizobium</taxon>
    </lineage>
</organism>
<dbReference type="Pfam" id="PF02643">
    <property type="entry name" value="DUF192"/>
    <property type="match status" value="1"/>
</dbReference>
<evidence type="ECO:0000256" key="1">
    <source>
        <dbReference type="SAM" id="SignalP"/>
    </source>
</evidence>
<accession>A0A3Q8XPZ5</accession>
<dbReference type="EMBL" id="CP032509">
    <property type="protein sequence ID" value="AZN72293.1"/>
    <property type="molecule type" value="Genomic_DNA"/>
</dbReference>
<dbReference type="RefSeq" id="WP_126010610.1">
    <property type="nucleotide sequence ID" value="NZ_CP032509.1"/>
</dbReference>
<evidence type="ECO:0000313" key="2">
    <source>
        <dbReference type="EMBL" id="AZN72293.1"/>
    </source>
</evidence>
<protein>
    <submittedName>
        <fullName evidence="2">DUF192 domain-containing protein</fullName>
    </submittedName>
</protein>
<gene>
    <name evidence="2" type="ORF">D5400_14305</name>
</gene>
<sequence length="168" mass="18440">MIFTRRHLVASAASALFLFIAAPLQAQDQQGEPSLLPVHEERLVIETSEGSFDYSVELALNGRDRASGLMFREQMDDDHGMLFRFEEPRQITMWMRNTLIPLDMIFIRGDGTVAGHHADAVPLSEAVIASPEPVLFVLELNAGKAEEMGLAEGDRVSHPIVAEAAGAQ</sequence>